<proteinExistence type="predicted"/>
<protein>
    <submittedName>
        <fullName evidence="1">Uncharacterized protein</fullName>
    </submittedName>
</protein>
<gene>
    <name evidence="1" type="ORF">MJG53_005442</name>
</gene>
<evidence type="ECO:0000313" key="1">
    <source>
        <dbReference type="EMBL" id="KAI4587655.1"/>
    </source>
</evidence>
<reference evidence="1" key="1">
    <citation type="submission" date="2022-03" db="EMBL/GenBank/DDBJ databases">
        <title>Genomic analyses of argali, domestic sheep and their hybrids provide insights into chromosomal evolution, heterosis and genetic basis of agronomic traits.</title>
        <authorList>
            <person name="Li M."/>
        </authorList>
    </citation>
    <scope>NUCLEOTIDE SEQUENCE</scope>
    <source>
        <strain evidence="1">F1 hybrid</strain>
    </source>
</reference>
<comment type="caution">
    <text evidence="1">The sequence shown here is derived from an EMBL/GenBank/DDBJ whole genome shotgun (WGS) entry which is preliminary data.</text>
</comment>
<sequence length="567" mass="63305">MPRRRPSFWAQQVAPEGLPGGGDRRRRDPLLPRLLRPELRAASGAGVFGVSRASESGAEWWQASACESLHSDPGLGFRRSRSRLPVLPTVAQRPARSRTGLRSLLLPPLLLARESPESAPACRELGQRKDSRRGSAKETSDSLGSLLGEVLPGRFRQFLRQLRAESAERLLPPTPSTSQHQRHPAAEFNRSPPRCSSSHFLPDLGGQSSYLKNSLKKILLHQIPALGPLSRDYPQFTTVKANQPQATQAPKLKAVLTHSFSGEGSGRRRRCCPFRVRFADETLRDTALRYWERSCAARQGIFENRTASPQSTASDRVFGSVGRWLESLPKALYPRAKEETAASTFSWDFPGLSTLEPKGHLPEDTSMNSSLPFIPRATAQRQRGDLKTILEQRQQLSFKSLEKNNNKQDFPGSGVKTQGLASDLAQASPSRYPSHIFWARSQDITLVCFFSSTFHIQIQNPPVEHRRKRVTLKRSHIRLRWELSGRRLKVSLSLNSQHQIHSPVFQDRGQRCVLCIHDSLRGPGYAFQVKSREAATQLHWSKAGPELVGRELIDAPAGVGPPGSRER</sequence>
<dbReference type="EMBL" id="CM043028">
    <property type="protein sequence ID" value="KAI4587655.1"/>
    <property type="molecule type" value="Genomic_DNA"/>
</dbReference>
<name>A0ACB9VDZ5_9CETA</name>
<evidence type="ECO:0000313" key="2">
    <source>
        <dbReference type="Proteomes" id="UP001057279"/>
    </source>
</evidence>
<organism evidence="1 2">
    <name type="scientific">Ovis ammon polii x Ovis aries</name>
    <dbReference type="NCBI Taxonomy" id="2918886"/>
    <lineage>
        <taxon>Eukaryota</taxon>
        <taxon>Metazoa</taxon>
        <taxon>Chordata</taxon>
        <taxon>Craniata</taxon>
        <taxon>Vertebrata</taxon>
        <taxon>Euteleostomi</taxon>
        <taxon>Mammalia</taxon>
        <taxon>Eutheria</taxon>
        <taxon>Laurasiatheria</taxon>
        <taxon>Artiodactyla</taxon>
        <taxon>Ruminantia</taxon>
        <taxon>Pecora</taxon>
        <taxon>Bovidae</taxon>
        <taxon>Caprinae</taxon>
        <taxon>Ovis</taxon>
    </lineage>
</organism>
<dbReference type="Proteomes" id="UP001057279">
    <property type="component" value="Linkage Group LG03"/>
</dbReference>
<accession>A0ACB9VDZ5</accession>
<keyword evidence="2" id="KW-1185">Reference proteome</keyword>